<sequence length="581" mass="66537">MSCIAGPSRFAIRQTTSSVFPVLSRVTLVDRKWPPTRPLRRPVTTSRPKQDKPKSQPRYNFNTSLNFTEEPDPDHVNYRRVTASDLAKHEEPPTRVKMLVRDFIDDSLYNPHYGYFSKNATIFTPPQEEGYDFTSFRDTAAFSEAVADRYESYNLVPTEQSGLGRQVWHTPTELFKPYYAQALISAILKEYKLYHYPHQDLIIYEVGAGNGSFMLDSLRFIRDHHPDIFIKTKYRVIEISQALAKVQRDRARKAGFRNVVEVINEDVFNWQGGEDKSCFVIALEVFDNFAHDMIRYDIQTLQPLQATVSIDSFNNFTLLYEPISDPLLQRVLQYKHLLSPSSSTSPPLHPLLLRSPLLRSIWSTLPFGPNLSQPDFIPTKAILFLERLRARLPAHRLLVADFDALPEAVIGRNGPVVQTRYGSSMVPCETFLVKQGYFDIFFPTDFSLLRNIYSLIMNSPPHLPISKIHSSTSLHLNPSPNPTSNQTNIKILPQSMKPSRHSNPPNVEPPSPAVEWSSQTIIPFFTPHRLTGVQGFRRRQVGIHTHSDFLLKYGRDVVDHTKVKDGSNVMLSMYDNSRVMF</sequence>
<accession>A0A4Q1BV92</accession>
<evidence type="ECO:0000256" key="5">
    <source>
        <dbReference type="ARBA" id="ARBA00023128"/>
    </source>
</evidence>
<dbReference type="EMBL" id="SDIL01000004">
    <property type="protein sequence ID" value="RXK42071.1"/>
    <property type="molecule type" value="Genomic_DNA"/>
</dbReference>
<dbReference type="Proteomes" id="UP000289152">
    <property type="component" value="Unassembled WGS sequence"/>
</dbReference>
<feature type="compositionally biased region" description="Polar residues" evidence="8">
    <location>
        <begin position="57"/>
        <end position="67"/>
    </location>
</feature>
<dbReference type="PANTHER" id="PTHR12049">
    <property type="entry name" value="PROTEIN ARGININE METHYLTRANSFERASE NDUFAF7, MITOCHONDRIAL"/>
    <property type="match status" value="1"/>
</dbReference>
<proteinExistence type="inferred from homology"/>
<protein>
    <recommendedName>
        <fullName evidence="7">Protein arginine methyltransferase NDUFAF7</fullName>
        <ecNumber evidence="7">2.1.1.320</ecNumber>
    </recommendedName>
</protein>
<dbReference type="InterPro" id="IPR003788">
    <property type="entry name" value="NDUFAF7"/>
</dbReference>
<dbReference type="VEuPathDB" id="FungiDB:TREMEDRAFT_24263"/>
<comment type="function">
    <text evidence="7">Arginine methyltransferase involved in the assembly or stability of mitochondrial NADH:ubiquinone oxidoreductase complex (complex I).</text>
</comment>
<dbReference type="EC" id="2.1.1.320" evidence="7"/>
<evidence type="ECO:0000313" key="9">
    <source>
        <dbReference type="EMBL" id="RXK42071.1"/>
    </source>
</evidence>
<organism evidence="9 10">
    <name type="scientific">Tremella mesenterica</name>
    <name type="common">Jelly fungus</name>
    <dbReference type="NCBI Taxonomy" id="5217"/>
    <lineage>
        <taxon>Eukaryota</taxon>
        <taxon>Fungi</taxon>
        <taxon>Dikarya</taxon>
        <taxon>Basidiomycota</taxon>
        <taxon>Agaricomycotina</taxon>
        <taxon>Tremellomycetes</taxon>
        <taxon>Tremellales</taxon>
        <taxon>Tremellaceae</taxon>
        <taxon>Tremella</taxon>
    </lineage>
</organism>
<dbReference type="GO" id="GO:0035243">
    <property type="term" value="F:protein-arginine omega-N symmetric methyltransferase activity"/>
    <property type="evidence" value="ECO:0007669"/>
    <property type="project" value="UniProtKB-EC"/>
</dbReference>
<feature type="region of interest" description="Disordered" evidence="8">
    <location>
        <begin position="34"/>
        <end position="75"/>
    </location>
</feature>
<dbReference type="Pfam" id="PF02636">
    <property type="entry name" value="Methyltransf_28"/>
    <property type="match status" value="1"/>
</dbReference>
<evidence type="ECO:0000256" key="3">
    <source>
        <dbReference type="ARBA" id="ARBA00022603"/>
    </source>
</evidence>
<gene>
    <name evidence="9" type="ORF">M231_00793</name>
</gene>
<dbReference type="GO" id="GO:0005739">
    <property type="term" value="C:mitochondrion"/>
    <property type="evidence" value="ECO:0007669"/>
    <property type="project" value="UniProtKB-SubCell"/>
</dbReference>
<dbReference type="GO" id="GO:0032259">
    <property type="term" value="P:methylation"/>
    <property type="evidence" value="ECO:0007669"/>
    <property type="project" value="UniProtKB-KW"/>
</dbReference>
<dbReference type="FunCoup" id="A0A4Q1BV92">
    <property type="interactions" value="20"/>
</dbReference>
<keyword evidence="4 7" id="KW-0808">Transferase</keyword>
<keyword evidence="10" id="KW-1185">Reference proteome</keyword>
<dbReference type="OrthoDB" id="17415at2759"/>
<comment type="similarity">
    <text evidence="2 7">Belongs to the NDUFAF7 family.</text>
</comment>
<evidence type="ECO:0000256" key="1">
    <source>
        <dbReference type="ARBA" id="ARBA00004173"/>
    </source>
</evidence>
<dbReference type="Gene3D" id="3.40.50.12710">
    <property type="match status" value="1"/>
</dbReference>
<dbReference type="InterPro" id="IPR029063">
    <property type="entry name" value="SAM-dependent_MTases_sf"/>
</dbReference>
<evidence type="ECO:0000256" key="7">
    <source>
        <dbReference type="RuleBase" id="RU364114"/>
    </source>
</evidence>
<keyword evidence="3 7" id="KW-0489">Methyltransferase</keyword>
<evidence type="ECO:0000256" key="2">
    <source>
        <dbReference type="ARBA" id="ARBA00005891"/>
    </source>
</evidence>
<name>A0A4Q1BV92_TREME</name>
<dbReference type="SUPFAM" id="SSF53335">
    <property type="entry name" value="S-adenosyl-L-methionine-dependent methyltransferases"/>
    <property type="match status" value="1"/>
</dbReference>
<reference evidence="9 10" key="1">
    <citation type="submission" date="2016-06" db="EMBL/GenBank/DDBJ databases">
        <title>Evolution of pathogenesis and genome organization in the Tremellales.</title>
        <authorList>
            <person name="Cuomo C."/>
            <person name="Litvintseva A."/>
            <person name="Heitman J."/>
            <person name="Chen Y."/>
            <person name="Sun S."/>
            <person name="Springer D."/>
            <person name="Dromer F."/>
            <person name="Young S."/>
            <person name="Zeng Q."/>
            <person name="Chapman S."/>
            <person name="Gujja S."/>
            <person name="Saif S."/>
            <person name="Birren B."/>
        </authorList>
    </citation>
    <scope>NUCLEOTIDE SEQUENCE [LARGE SCALE GENOMIC DNA]</scope>
    <source>
        <strain evidence="9 10">ATCC 28783</strain>
    </source>
</reference>
<dbReference type="InterPro" id="IPR038375">
    <property type="entry name" value="NDUFAF7_sf"/>
</dbReference>
<keyword evidence="5 7" id="KW-0496">Mitochondrion</keyword>
<comment type="caution">
    <text evidence="9">The sequence shown here is derived from an EMBL/GenBank/DDBJ whole genome shotgun (WGS) entry which is preliminary data.</text>
</comment>
<evidence type="ECO:0000256" key="4">
    <source>
        <dbReference type="ARBA" id="ARBA00022679"/>
    </source>
</evidence>
<comment type="subcellular location">
    <subcellularLocation>
        <location evidence="1 7">Mitochondrion</location>
    </subcellularLocation>
</comment>
<comment type="catalytic activity">
    <reaction evidence="6 7">
        <text>L-arginyl-[protein] + 2 S-adenosyl-L-methionine = N(omega),N(omega)'-dimethyl-L-arginyl-[protein] + 2 S-adenosyl-L-homocysteine + 2 H(+)</text>
        <dbReference type="Rhea" id="RHEA:48108"/>
        <dbReference type="Rhea" id="RHEA-COMP:10532"/>
        <dbReference type="Rhea" id="RHEA-COMP:11992"/>
        <dbReference type="ChEBI" id="CHEBI:15378"/>
        <dbReference type="ChEBI" id="CHEBI:29965"/>
        <dbReference type="ChEBI" id="CHEBI:57856"/>
        <dbReference type="ChEBI" id="CHEBI:59789"/>
        <dbReference type="ChEBI" id="CHEBI:88221"/>
        <dbReference type="EC" id="2.1.1.320"/>
    </reaction>
</comment>
<evidence type="ECO:0000313" key="10">
    <source>
        <dbReference type="Proteomes" id="UP000289152"/>
    </source>
</evidence>
<dbReference type="InParanoid" id="A0A4Q1BV92"/>
<evidence type="ECO:0000256" key="8">
    <source>
        <dbReference type="SAM" id="MobiDB-lite"/>
    </source>
</evidence>
<dbReference type="PANTHER" id="PTHR12049:SF5">
    <property type="entry name" value="PROTEIN ARGININE METHYLTRANSFERASE NDUFAF7 HOMOLOG, MITOCHONDRIAL"/>
    <property type="match status" value="1"/>
</dbReference>
<evidence type="ECO:0000256" key="6">
    <source>
        <dbReference type="ARBA" id="ARBA00048612"/>
    </source>
</evidence>
<dbReference type="AlphaFoldDB" id="A0A4Q1BV92"/>
<dbReference type="STRING" id="5217.A0A4Q1BV92"/>